<evidence type="ECO:0000313" key="2">
    <source>
        <dbReference type="Proteomes" id="UP000612808"/>
    </source>
</evidence>
<dbReference type="SUPFAM" id="SSF53335">
    <property type="entry name" value="S-adenosyl-L-methionine-dependent methyltransferases"/>
    <property type="match status" value="1"/>
</dbReference>
<dbReference type="EMBL" id="BOMB01000032">
    <property type="protein sequence ID" value="GID14541.1"/>
    <property type="molecule type" value="Genomic_DNA"/>
</dbReference>
<evidence type="ECO:0008006" key="3">
    <source>
        <dbReference type="Google" id="ProtNLM"/>
    </source>
</evidence>
<reference evidence="1" key="1">
    <citation type="submission" date="2021-01" db="EMBL/GenBank/DDBJ databases">
        <title>Whole genome shotgun sequence of Actinocatenispora rupis NBRC 107355.</title>
        <authorList>
            <person name="Komaki H."/>
            <person name="Tamura T."/>
        </authorList>
    </citation>
    <scope>NUCLEOTIDE SEQUENCE</scope>
    <source>
        <strain evidence="1">NBRC 107355</strain>
    </source>
</reference>
<accession>A0A8J3ND01</accession>
<comment type="caution">
    <text evidence="1">The sequence shown here is derived from an EMBL/GenBank/DDBJ whole genome shotgun (WGS) entry which is preliminary data.</text>
</comment>
<dbReference type="AlphaFoldDB" id="A0A8J3ND01"/>
<sequence length="146" mass="16621">MPFPEEYFDAVVSVDSYHYFGTDDLYLPYLAPFLRTGGQLGTVLPGLTHEIDGRVPDHLRHWQQDFHSFHSADWWARHLANSGAVTVTRADVVPDGWRHWQRWEALGVRTAPPEWRAHCAAQAEDLAADAGRTYCFPRLVAYRTGG</sequence>
<proteinExistence type="predicted"/>
<keyword evidence="2" id="KW-1185">Reference proteome</keyword>
<organism evidence="1 2">
    <name type="scientific">Actinocatenispora rupis</name>
    <dbReference type="NCBI Taxonomy" id="519421"/>
    <lineage>
        <taxon>Bacteria</taxon>
        <taxon>Bacillati</taxon>
        <taxon>Actinomycetota</taxon>
        <taxon>Actinomycetes</taxon>
        <taxon>Micromonosporales</taxon>
        <taxon>Micromonosporaceae</taxon>
        <taxon>Actinocatenispora</taxon>
    </lineage>
</organism>
<name>A0A8J3ND01_9ACTN</name>
<dbReference type="InterPro" id="IPR029063">
    <property type="entry name" value="SAM-dependent_MTases_sf"/>
</dbReference>
<dbReference type="RefSeq" id="WP_203662372.1">
    <property type="nucleotide sequence ID" value="NZ_BAAAZM010000017.1"/>
</dbReference>
<dbReference type="Proteomes" id="UP000612808">
    <property type="component" value="Unassembled WGS sequence"/>
</dbReference>
<evidence type="ECO:0000313" key="1">
    <source>
        <dbReference type="EMBL" id="GID14541.1"/>
    </source>
</evidence>
<gene>
    <name evidence="1" type="ORF">Aru02nite_54300</name>
</gene>
<protein>
    <recommendedName>
        <fullName evidence="3">Methyltransferase domain-containing protein</fullName>
    </recommendedName>
</protein>
<dbReference type="Gene3D" id="3.40.50.150">
    <property type="entry name" value="Vaccinia Virus protein VP39"/>
    <property type="match status" value="1"/>
</dbReference>